<dbReference type="Proteomes" id="UP001142055">
    <property type="component" value="Chromosome 1"/>
</dbReference>
<organism evidence="2 3">
    <name type="scientific">Blomia tropicalis</name>
    <name type="common">Mite</name>
    <dbReference type="NCBI Taxonomy" id="40697"/>
    <lineage>
        <taxon>Eukaryota</taxon>
        <taxon>Metazoa</taxon>
        <taxon>Ecdysozoa</taxon>
        <taxon>Arthropoda</taxon>
        <taxon>Chelicerata</taxon>
        <taxon>Arachnida</taxon>
        <taxon>Acari</taxon>
        <taxon>Acariformes</taxon>
        <taxon>Sarcoptiformes</taxon>
        <taxon>Astigmata</taxon>
        <taxon>Glycyphagoidea</taxon>
        <taxon>Echimyopodidae</taxon>
        <taxon>Blomia</taxon>
    </lineage>
</organism>
<reference evidence="2" key="1">
    <citation type="submission" date="2022-12" db="EMBL/GenBank/DDBJ databases">
        <title>Genome assemblies of Blomia tropicalis.</title>
        <authorList>
            <person name="Cui Y."/>
        </authorList>
    </citation>
    <scope>NUCLEOTIDE SEQUENCE</scope>
    <source>
        <tissue evidence="2">Adult mites</tissue>
    </source>
</reference>
<keyword evidence="3" id="KW-1185">Reference proteome</keyword>
<evidence type="ECO:0000313" key="3">
    <source>
        <dbReference type="Proteomes" id="UP001142055"/>
    </source>
</evidence>
<evidence type="ECO:0000313" key="2">
    <source>
        <dbReference type="EMBL" id="KAJ6224005.1"/>
    </source>
</evidence>
<dbReference type="EMBL" id="JAPWDV010000001">
    <property type="protein sequence ID" value="KAJ6224005.1"/>
    <property type="molecule type" value="Genomic_DNA"/>
</dbReference>
<evidence type="ECO:0000256" key="1">
    <source>
        <dbReference type="SAM" id="MobiDB-lite"/>
    </source>
</evidence>
<name>A0A9Q0RRU7_BLOTA</name>
<dbReference type="AlphaFoldDB" id="A0A9Q0RRU7"/>
<accession>A0A9Q0RRU7</accession>
<sequence length="293" mass="32325">MSPHSDGRACPEMVDTIEHYEMGLVPATITMTNRTFRGRREQSCSNGNSNLARCTLTVTSILTAFIILLCGQSNQLGFQPRLITRFCYNSPNLSTINSQCVLCNYYVFDATLLGCTGSTALNVNITASQAFCVISQCLGHHMRICVQSTDPSRLPSQCVYCKTRLFPLTVRMCTANRYLPARMTVNEAFCLMATCRRQLPRMPPEPFPTTGQVLPIPGPNTNVFVNNNGNSIEGGGGGSSMNDEPNPDGENYEETAESQSMAEQPTRIRPPAKFFIGKPQKVQKPSKRTLFDI</sequence>
<comment type="caution">
    <text evidence="2">The sequence shown here is derived from an EMBL/GenBank/DDBJ whole genome shotgun (WGS) entry which is preliminary data.</text>
</comment>
<feature type="region of interest" description="Disordered" evidence="1">
    <location>
        <begin position="224"/>
        <end position="293"/>
    </location>
</feature>
<gene>
    <name evidence="2" type="ORF">RDWZM_002550</name>
</gene>
<feature type="compositionally biased region" description="Acidic residues" evidence="1">
    <location>
        <begin position="245"/>
        <end position="256"/>
    </location>
</feature>
<proteinExistence type="predicted"/>
<protein>
    <submittedName>
        <fullName evidence="2">Uncharacterized protein</fullName>
    </submittedName>
</protein>